<evidence type="ECO:0000313" key="3">
    <source>
        <dbReference type="EMBL" id="KAJ2791525.1"/>
    </source>
</evidence>
<dbReference type="Pfam" id="PF03666">
    <property type="entry name" value="NPR3"/>
    <property type="match status" value="1"/>
</dbReference>
<reference evidence="3" key="1">
    <citation type="submission" date="2022-07" db="EMBL/GenBank/DDBJ databases">
        <title>Phylogenomic reconstructions and comparative analyses of Kickxellomycotina fungi.</title>
        <authorList>
            <person name="Reynolds N.K."/>
            <person name="Stajich J.E."/>
            <person name="Barry K."/>
            <person name="Grigoriev I.V."/>
            <person name="Crous P."/>
            <person name="Smith M.E."/>
        </authorList>
    </citation>
    <scope>NUCLEOTIDE SEQUENCE</scope>
    <source>
        <strain evidence="3">NRRL 1565</strain>
    </source>
</reference>
<organism evidence="3 4">
    <name type="scientific">Coemansia guatemalensis</name>
    <dbReference type="NCBI Taxonomy" id="2761395"/>
    <lineage>
        <taxon>Eukaryota</taxon>
        <taxon>Fungi</taxon>
        <taxon>Fungi incertae sedis</taxon>
        <taxon>Zoopagomycota</taxon>
        <taxon>Kickxellomycotina</taxon>
        <taxon>Kickxellomycetes</taxon>
        <taxon>Kickxellales</taxon>
        <taxon>Kickxellaceae</taxon>
        <taxon>Coemansia</taxon>
    </lineage>
</organism>
<comment type="caution">
    <text evidence="3">The sequence shown here is derived from an EMBL/GenBank/DDBJ whole genome shotgun (WGS) entry which is preliminary data.</text>
</comment>
<accession>A0A9W8LN92</accession>
<evidence type="ECO:0000313" key="4">
    <source>
        <dbReference type="Proteomes" id="UP001140094"/>
    </source>
</evidence>
<comment type="similarity">
    <text evidence="1">Belongs to the NPR3 family.</text>
</comment>
<keyword evidence="1" id="KW-0469">Meiosis</keyword>
<dbReference type="OrthoDB" id="18648at2759"/>
<dbReference type="GO" id="GO:1904262">
    <property type="term" value="P:negative regulation of TORC1 signaling"/>
    <property type="evidence" value="ECO:0007669"/>
    <property type="project" value="TreeGrafter"/>
</dbReference>
<feature type="non-terminal residue" evidence="3">
    <location>
        <position position="384"/>
    </location>
</feature>
<dbReference type="InterPro" id="IPR005365">
    <property type="entry name" value="Npr3"/>
</dbReference>
<comment type="function">
    <text evidence="1">Mediates inactivation of the TORC1 complex in response to amino acid starvation. Required for meiotic nuclear division.</text>
</comment>
<evidence type="ECO:0000256" key="1">
    <source>
        <dbReference type="RuleBase" id="RU368069"/>
    </source>
</evidence>
<proteinExistence type="inferred from homology"/>
<keyword evidence="1" id="KW-0732">Signal</keyword>
<evidence type="ECO:0000256" key="2">
    <source>
        <dbReference type="SAM" id="MobiDB-lite"/>
    </source>
</evidence>
<dbReference type="GO" id="GO:0051321">
    <property type="term" value="P:meiotic cell cycle"/>
    <property type="evidence" value="ECO:0007669"/>
    <property type="project" value="UniProtKB-UniRule"/>
</dbReference>
<sequence>MGTSSQPKGLGRNECKPPRSSPSARGSEGRLSADRQLPGGIGSIAGQEPYMTQLVHGFEAKLLAQLFSPRPSMSDQRFQVAINNVLFVGHPVRDDPNEKTRDPDYYDAEQDDKEAMVRLAENEGWKVKSNSALQPGAREHGTRLLADLGLVNLILNRDPSESEDGIISDGERAVRESREWMKRGYQNRVYPKLFHIVFMLDNTMSGIESLADRIYDHVLKRLTKTLMIEQTETNYVLTQSRLIRSLNDLALSEGYTSARYLQEVMRSSDLATNLIELYNGLRKGELVNLHVHKRLMLSLQIPHGPRLERPLPGTRPRVPLDVDHGAIGHYSERLRGSSANASALHTPRPDTPADGSATFGSTSGRAAASVTHEYLEPLIFSRDA</sequence>
<feature type="region of interest" description="Disordered" evidence="2">
    <location>
        <begin position="1"/>
        <end position="44"/>
    </location>
</feature>
<dbReference type="AlphaFoldDB" id="A0A9W8LN92"/>
<dbReference type="GO" id="GO:0005774">
    <property type="term" value="C:vacuolar membrane"/>
    <property type="evidence" value="ECO:0007669"/>
    <property type="project" value="UniProtKB-SubCell"/>
</dbReference>
<dbReference type="Proteomes" id="UP001140094">
    <property type="component" value="Unassembled WGS sequence"/>
</dbReference>
<dbReference type="GO" id="GO:1990130">
    <property type="term" value="C:GATOR1 complex"/>
    <property type="evidence" value="ECO:0007669"/>
    <property type="project" value="TreeGrafter"/>
</dbReference>
<dbReference type="GO" id="GO:0034198">
    <property type="term" value="P:cellular response to amino acid starvation"/>
    <property type="evidence" value="ECO:0007669"/>
    <property type="project" value="TreeGrafter"/>
</dbReference>
<gene>
    <name evidence="3" type="primary">npr3_2</name>
    <name evidence="3" type="ORF">H4R20_006858</name>
</gene>
<dbReference type="GO" id="GO:0010508">
    <property type="term" value="P:positive regulation of autophagy"/>
    <property type="evidence" value="ECO:0007669"/>
    <property type="project" value="TreeGrafter"/>
</dbReference>
<dbReference type="PANTHER" id="PTHR13153">
    <property type="entry name" value="CGTHBA PROTEIN -14 GENE PROTEIN"/>
    <property type="match status" value="1"/>
</dbReference>
<feature type="region of interest" description="Disordered" evidence="2">
    <location>
        <begin position="339"/>
        <end position="362"/>
    </location>
</feature>
<dbReference type="PANTHER" id="PTHR13153:SF5">
    <property type="entry name" value="GATOR COMPLEX PROTEIN NPRL3"/>
    <property type="match status" value="1"/>
</dbReference>
<dbReference type="GO" id="GO:0038202">
    <property type="term" value="P:TORC1 signaling"/>
    <property type="evidence" value="ECO:0007669"/>
    <property type="project" value="TreeGrafter"/>
</dbReference>
<dbReference type="EMBL" id="JANBUO010003305">
    <property type="protein sequence ID" value="KAJ2791525.1"/>
    <property type="molecule type" value="Genomic_DNA"/>
</dbReference>
<comment type="subcellular location">
    <subcellularLocation>
        <location evidence="1">Vacuole membrane</location>
        <topology evidence="1">Peripheral membrane protein</topology>
    </subcellularLocation>
</comment>
<name>A0A9W8LN92_9FUNG</name>
<keyword evidence="4" id="KW-1185">Reference proteome</keyword>
<protein>
    <recommendedName>
        <fullName evidence="1">Nitrogen permease regulator 3</fullName>
    </recommendedName>
    <alternativeName>
        <fullName evidence="1">Required for meiotic nuclear division protein 11</fullName>
    </alternativeName>
</protein>